<dbReference type="EMBL" id="UINC01138698">
    <property type="protein sequence ID" value="SVD24804.1"/>
    <property type="molecule type" value="Genomic_DNA"/>
</dbReference>
<keyword evidence="1" id="KW-0285">Flavoprotein</keyword>
<dbReference type="PANTHER" id="PTHR22912">
    <property type="entry name" value="DISULFIDE OXIDOREDUCTASE"/>
    <property type="match status" value="1"/>
</dbReference>
<dbReference type="SUPFAM" id="SSF51905">
    <property type="entry name" value="FAD/NAD(P)-binding domain"/>
    <property type="match status" value="1"/>
</dbReference>
<accession>A0A382TRU0</accession>
<reference evidence="4" key="1">
    <citation type="submission" date="2018-05" db="EMBL/GenBank/DDBJ databases">
        <authorList>
            <person name="Lanie J.A."/>
            <person name="Ng W.-L."/>
            <person name="Kazmierczak K.M."/>
            <person name="Andrzejewski T.M."/>
            <person name="Davidsen T.M."/>
            <person name="Wayne K.J."/>
            <person name="Tettelin H."/>
            <person name="Glass J.I."/>
            <person name="Rusch D."/>
            <person name="Podicherti R."/>
            <person name="Tsui H.-C.T."/>
            <person name="Winkler M.E."/>
        </authorList>
    </citation>
    <scope>NUCLEOTIDE SEQUENCE</scope>
</reference>
<dbReference type="InterPro" id="IPR023753">
    <property type="entry name" value="FAD/NAD-binding_dom"/>
</dbReference>
<dbReference type="InterPro" id="IPR050151">
    <property type="entry name" value="Class-I_Pyr_Nuc-Dis_Oxidored"/>
</dbReference>
<dbReference type="SUPFAM" id="SSF55424">
    <property type="entry name" value="FAD/NAD-linked reductases, dimerisation (C-terminal) domain"/>
    <property type="match status" value="1"/>
</dbReference>
<feature type="domain" description="FAD/NAD(P)-binding" evidence="3">
    <location>
        <begin position="19"/>
        <end position="257"/>
    </location>
</feature>
<feature type="non-terminal residue" evidence="4">
    <location>
        <position position="1"/>
    </location>
</feature>
<gene>
    <name evidence="4" type="ORF">METZ01_LOCUS377658</name>
</gene>
<evidence type="ECO:0000313" key="4">
    <source>
        <dbReference type="EMBL" id="SVD24804.1"/>
    </source>
</evidence>
<feature type="non-terminal residue" evidence="4">
    <location>
        <position position="299"/>
    </location>
</feature>
<dbReference type="GO" id="GO:0004148">
    <property type="term" value="F:dihydrolipoyl dehydrogenase (NADH) activity"/>
    <property type="evidence" value="ECO:0007669"/>
    <property type="project" value="TreeGrafter"/>
</dbReference>
<protein>
    <recommendedName>
        <fullName evidence="3">FAD/NAD(P)-binding domain-containing protein</fullName>
    </recommendedName>
</protein>
<dbReference type="InterPro" id="IPR036188">
    <property type="entry name" value="FAD/NAD-bd_sf"/>
</dbReference>
<dbReference type="GO" id="GO:0050660">
    <property type="term" value="F:flavin adenine dinucleotide binding"/>
    <property type="evidence" value="ECO:0007669"/>
    <property type="project" value="TreeGrafter"/>
</dbReference>
<evidence type="ECO:0000256" key="2">
    <source>
        <dbReference type="ARBA" id="ARBA00022827"/>
    </source>
</evidence>
<dbReference type="Gene3D" id="3.50.50.60">
    <property type="entry name" value="FAD/NAD(P)-binding domain"/>
    <property type="match status" value="2"/>
</dbReference>
<dbReference type="PANTHER" id="PTHR22912:SF160">
    <property type="entry name" value="DIHYDROLIPOYL DEHYDROGENASE"/>
    <property type="match status" value="1"/>
</dbReference>
<dbReference type="AlphaFoldDB" id="A0A382TRU0"/>
<name>A0A382TRU0_9ZZZZ</name>
<dbReference type="Gene3D" id="3.30.390.30">
    <property type="match status" value="1"/>
</dbReference>
<dbReference type="InterPro" id="IPR016156">
    <property type="entry name" value="FAD/NAD-linked_Rdtase_dimer_sf"/>
</dbReference>
<evidence type="ECO:0000259" key="3">
    <source>
        <dbReference type="Pfam" id="PF07992"/>
    </source>
</evidence>
<sequence length="299" mass="32928">AKDWGVLYDDPIISLESLRRWKKEIISKMSGGLITLCKQRGINFINGRGKFINSNTINLSDGSSISFDRCILATGSQPAIPKQFMNYKLNVMDSSEALSLKEVPEKLLIVGGGYIGLEMGTVYSALGSRITIVEMMDSLLPGVDRDLVRPLYVKLTKEFESIYLNTKIISISRSGQSNCVTMMSTKQHIAESFDKVLVSVGRRPNTQDIGLEHTNIELDDKGFVKVDLKRQTSDPSILAIGDVAGEPMLAHKASHEARVAIDGLDDESVSFENRVIPAVVFTDPEIAWCGLTESEAKIK</sequence>
<dbReference type="PRINTS" id="PR00368">
    <property type="entry name" value="FADPNR"/>
</dbReference>
<dbReference type="Pfam" id="PF07992">
    <property type="entry name" value="Pyr_redox_2"/>
    <property type="match status" value="1"/>
</dbReference>
<organism evidence="4">
    <name type="scientific">marine metagenome</name>
    <dbReference type="NCBI Taxonomy" id="408172"/>
    <lineage>
        <taxon>unclassified sequences</taxon>
        <taxon>metagenomes</taxon>
        <taxon>ecological metagenomes</taxon>
    </lineage>
</organism>
<keyword evidence="2" id="KW-0274">FAD</keyword>
<dbReference type="PRINTS" id="PR00411">
    <property type="entry name" value="PNDRDTASEI"/>
</dbReference>
<proteinExistence type="predicted"/>
<evidence type="ECO:0000256" key="1">
    <source>
        <dbReference type="ARBA" id="ARBA00022630"/>
    </source>
</evidence>
<dbReference type="GO" id="GO:0006103">
    <property type="term" value="P:2-oxoglutarate metabolic process"/>
    <property type="evidence" value="ECO:0007669"/>
    <property type="project" value="TreeGrafter"/>
</dbReference>